<evidence type="ECO:0000313" key="1">
    <source>
        <dbReference type="EMBL" id="RXW31499.1"/>
    </source>
</evidence>
<dbReference type="EMBL" id="PPCV01000008">
    <property type="protein sequence ID" value="RXW31499.1"/>
    <property type="molecule type" value="Genomic_DNA"/>
</dbReference>
<dbReference type="AlphaFoldDB" id="A0A4Q2EE93"/>
<accession>A0A4Q2EE93</accession>
<protein>
    <submittedName>
        <fullName evidence="1">DNA hydrolase</fullName>
    </submittedName>
</protein>
<organism evidence="1 2">
    <name type="scientific">Propioniciclava flava</name>
    <dbReference type="NCBI Taxonomy" id="2072026"/>
    <lineage>
        <taxon>Bacteria</taxon>
        <taxon>Bacillati</taxon>
        <taxon>Actinomycetota</taxon>
        <taxon>Actinomycetes</taxon>
        <taxon>Propionibacteriales</taxon>
        <taxon>Propionibacteriaceae</taxon>
        <taxon>Propioniciclava</taxon>
    </lineage>
</organism>
<reference evidence="1 2" key="1">
    <citation type="submission" date="2018-01" db="EMBL/GenBank/DDBJ databases">
        <title>Lactibacter flavus gen. nov., sp. nov., a novel bacterium of the family Propionibacteriaceae isolated from raw milk and dairy products.</title>
        <authorList>
            <person name="Wenning M."/>
            <person name="Breitenwieser F."/>
            <person name="Huptas C."/>
            <person name="von Neubeck M."/>
            <person name="Busse H.-J."/>
            <person name="Scherer S."/>
        </authorList>
    </citation>
    <scope>NUCLEOTIDE SEQUENCE [LARGE SCALE GENOMIC DNA]</scope>
    <source>
        <strain evidence="1 2">VG341</strain>
    </source>
</reference>
<sequence>MDRPPTSNVSVDALTLRFNPATRDVEFAVVRRVTQPYAGRLALPGVTLWEGERLADAAVRAVTRKLGLSLRDQGQLTVFDEPARDPRGATLSALLWAVAEDGDATPGVEWHSFDDVPPLAFDHNQMITVGRPLLVDRLWRNEAFTRALTGPAFPVSTAVAITQSLVGSAPDRGNLNRRLAAITGLRVSDRKVVLGRGRPGSLWEWHDALPTPGTPSLPSQE</sequence>
<dbReference type="SUPFAM" id="SSF55811">
    <property type="entry name" value="Nudix"/>
    <property type="match status" value="1"/>
</dbReference>
<keyword evidence="2" id="KW-1185">Reference proteome</keyword>
<dbReference type="RefSeq" id="WP_129459384.1">
    <property type="nucleotide sequence ID" value="NZ_PPCV01000008.1"/>
</dbReference>
<dbReference type="Proteomes" id="UP000290624">
    <property type="component" value="Unassembled WGS sequence"/>
</dbReference>
<name>A0A4Q2EE93_9ACTN</name>
<proteinExistence type="predicted"/>
<dbReference type="PANTHER" id="PTHR43736:SF4">
    <property type="entry name" value="SLR1690 PROTEIN"/>
    <property type="match status" value="1"/>
</dbReference>
<dbReference type="OrthoDB" id="9786141at2"/>
<evidence type="ECO:0000313" key="2">
    <source>
        <dbReference type="Proteomes" id="UP000290624"/>
    </source>
</evidence>
<keyword evidence="1" id="KW-0378">Hydrolase</keyword>
<dbReference type="InterPro" id="IPR015797">
    <property type="entry name" value="NUDIX_hydrolase-like_dom_sf"/>
</dbReference>
<gene>
    <name evidence="1" type="ORF">C1706_11510</name>
</gene>
<dbReference type="Gene3D" id="3.90.79.10">
    <property type="entry name" value="Nucleoside Triphosphate Pyrophosphohydrolase"/>
    <property type="match status" value="1"/>
</dbReference>
<dbReference type="PANTHER" id="PTHR43736">
    <property type="entry name" value="ADP-RIBOSE PYROPHOSPHATASE"/>
    <property type="match status" value="1"/>
</dbReference>
<dbReference type="CDD" id="cd18873">
    <property type="entry name" value="NUDIX_NadM_like"/>
    <property type="match status" value="1"/>
</dbReference>
<comment type="caution">
    <text evidence="1">The sequence shown here is derived from an EMBL/GenBank/DDBJ whole genome shotgun (WGS) entry which is preliminary data.</text>
</comment>
<dbReference type="GO" id="GO:0016787">
    <property type="term" value="F:hydrolase activity"/>
    <property type="evidence" value="ECO:0007669"/>
    <property type="project" value="UniProtKB-KW"/>
</dbReference>